<name>A0AAD8NJ59_TARER</name>
<dbReference type="Proteomes" id="UP001229421">
    <property type="component" value="Unassembled WGS sequence"/>
</dbReference>
<proteinExistence type="predicted"/>
<protein>
    <submittedName>
        <fullName evidence="1">Uncharacterized protein</fullName>
    </submittedName>
</protein>
<dbReference type="EMBL" id="JAUHHV010000010">
    <property type="protein sequence ID" value="KAK1411589.1"/>
    <property type="molecule type" value="Genomic_DNA"/>
</dbReference>
<sequence length="70" mass="7728">MAVEGCDGGYLCGGGDEEQSMVRRHNWGYGDVRRCCGEQERRWRVTGGSSSGLWEVGVADVVASVEWWCV</sequence>
<evidence type="ECO:0000313" key="2">
    <source>
        <dbReference type="Proteomes" id="UP001229421"/>
    </source>
</evidence>
<accession>A0AAD8NJ59</accession>
<keyword evidence="2" id="KW-1185">Reference proteome</keyword>
<gene>
    <name evidence="1" type="ORF">QVD17_38143</name>
</gene>
<dbReference type="AlphaFoldDB" id="A0AAD8NJ59"/>
<reference evidence="1" key="1">
    <citation type="journal article" date="2023" name="bioRxiv">
        <title>Improved chromosome-level genome assembly for marigold (Tagetes erecta).</title>
        <authorList>
            <person name="Jiang F."/>
            <person name="Yuan L."/>
            <person name="Wang S."/>
            <person name="Wang H."/>
            <person name="Xu D."/>
            <person name="Wang A."/>
            <person name="Fan W."/>
        </authorList>
    </citation>
    <scope>NUCLEOTIDE SEQUENCE</scope>
    <source>
        <strain evidence="1">WSJ</strain>
        <tissue evidence="1">Leaf</tissue>
    </source>
</reference>
<organism evidence="1 2">
    <name type="scientific">Tagetes erecta</name>
    <name type="common">African marigold</name>
    <dbReference type="NCBI Taxonomy" id="13708"/>
    <lineage>
        <taxon>Eukaryota</taxon>
        <taxon>Viridiplantae</taxon>
        <taxon>Streptophyta</taxon>
        <taxon>Embryophyta</taxon>
        <taxon>Tracheophyta</taxon>
        <taxon>Spermatophyta</taxon>
        <taxon>Magnoliopsida</taxon>
        <taxon>eudicotyledons</taxon>
        <taxon>Gunneridae</taxon>
        <taxon>Pentapetalae</taxon>
        <taxon>asterids</taxon>
        <taxon>campanulids</taxon>
        <taxon>Asterales</taxon>
        <taxon>Asteraceae</taxon>
        <taxon>Asteroideae</taxon>
        <taxon>Heliantheae alliance</taxon>
        <taxon>Tageteae</taxon>
        <taxon>Tagetes</taxon>
    </lineage>
</organism>
<evidence type="ECO:0000313" key="1">
    <source>
        <dbReference type="EMBL" id="KAK1411589.1"/>
    </source>
</evidence>
<comment type="caution">
    <text evidence="1">The sequence shown here is derived from an EMBL/GenBank/DDBJ whole genome shotgun (WGS) entry which is preliminary data.</text>
</comment>